<evidence type="ECO:0000256" key="2">
    <source>
        <dbReference type="ARBA" id="ARBA00022679"/>
    </source>
</evidence>
<feature type="region of interest" description="Disordered" evidence="6">
    <location>
        <begin position="1131"/>
        <end position="1163"/>
    </location>
</feature>
<feature type="region of interest" description="Disordered" evidence="6">
    <location>
        <begin position="345"/>
        <end position="369"/>
    </location>
</feature>
<dbReference type="EMBL" id="MU005583">
    <property type="protein sequence ID" value="KAF2683819.1"/>
    <property type="molecule type" value="Genomic_DNA"/>
</dbReference>
<feature type="region of interest" description="Disordered" evidence="6">
    <location>
        <begin position="1196"/>
        <end position="1225"/>
    </location>
</feature>
<sequence>MSLYYEAASVLVNTSNAGGSLKSRIYNNKELRSAPAQLFALISEASKWSVVLKGVIERCGVLGAEKKLTPILGLLLTHDLVVSKGGVAAPAGHVLKLAIQRHKARLSAEFTKERIRRGYATLEAFKQAVNEGELKDGGKDTLKGGRRPRWVRVNTLKTTLEKQLLATFVGYSKADDIGAVLSASGLARIYFEDPNIPNLLALPPRIDLSKTAAYTSGSIILQDKASCFPAYLLDVKPDDGDVIDGCAAPGNKTTQLAAIVSEGKTASKHQKVIAFERDKTRAVTLKKMVGLASADQFVKIKAGADFLATNPDSEEFANVRAILLDPSCSGSGIIGRDDAIRVHLPDASGEAVPSSNGSKSRKRKRGYGKIDAPAEKATLDLTLEDSSPEETPIEDKVSERLAALSTFQLRILTHAMRFPKARKITYSTCSIHFEENEGVVARALASPIAKEVGWSILRRENQVEGLKNWDRRGVWEAEKLGEGVEFNKGQEEEICESCIRCEKGTDEGTMGFFVAAFVRHGTLAQGTVSLGREDVVEGEEWNGFSDGDDEVATDISRPHLRQIAYWIRDELDPIIAREGPEHLRVDDVLILHDIFQALRTSSSITALDLRATGIHKAVLDVSGLATRWPGRLCDDCDKIISIWTAKFGRLEDLHPFLYGRGGRLEGIASVEGSSKQALIKRWQITCPDRIAPKRSHRHGDLGFRAGEWWINPLFACHAGIIDIDSVEGGICYDKNGAYAMLLKNTGEIEASAETNFKYRCGRNDKGRFRLTAATPKSRQPIRVLRSHSINSIWGPKAGVRYEGLYNVVGWTVHQVKTTDISGDEYRAGDIVYDVHLLRDDPVLMEEVVKIPTTFQVDEYTEYKRLRKLYREMLRKGEHGHTGKPEAQPVPAAKIAPPIAPLALPISLPRTQPKISPSRSRTTTFKRPVAEILTKSPARKAGTVGLPAALVEDEELFRGPRKSMLGVPAQTTTRPTTQNSKSESPVSDRKSHPTTLKTRRSNASSNPSHTSDIREVAPWVDFELEFYAPPSSPPPPAVDHEAVQRVSRNSTRTVYPSARNSPSPMRQKRQSDEERRTNIVPPTSLGWGLRKKDSRKSIFVRSRNPMAKLFDGAEDVERSGGDYFSFRRRANSVAPKRTSPMARQRGRASSSHETPLSPVPLRPISPNNPLLSPLLMGRRDAICLPYGYVLSPSTPAIDLHEHTSPRAPSTENVSKDASSPRSGPLIPLSLPVSLHSLISKSKPISALTTPTSSPRSSQKGGEMQGVETDKVDNFAAVDELKRFIEGVGEDVKVVFRDPFREEGGERVITRESSGDVAPDVVV</sequence>
<feature type="compositionally biased region" description="Basic and acidic residues" evidence="6">
    <location>
        <begin position="1301"/>
        <end position="1312"/>
    </location>
</feature>
<comment type="similarity">
    <text evidence="5">Belongs to the class I-like SAM-binding methyltransferase superfamily. RsmB/NOP family.</text>
</comment>
<evidence type="ECO:0000313" key="9">
    <source>
        <dbReference type="Proteomes" id="UP000799291"/>
    </source>
</evidence>
<feature type="domain" description="SAM-dependent MTase RsmB/NOP-type" evidence="7">
    <location>
        <begin position="139"/>
        <end position="520"/>
    </location>
</feature>
<dbReference type="InterPro" id="IPR029063">
    <property type="entry name" value="SAM-dependent_MTases_sf"/>
</dbReference>
<keyword evidence="4 5" id="KW-0694">RNA-binding</keyword>
<evidence type="ECO:0000259" key="7">
    <source>
        <dbReference type="PROSITE" id="PS51686"/>
    </source>
</evidence>
<dbReference type="InterPro" id="IPR015947">
    <property type="entry name" value="PUA-like_sf"/>
</dbReference>
<feature type="region of interest" description="Disordered" evidence="6">
    <location>
        <begin position="1301"/>
        <end position="1321"/>
    </location>
</feature>
<dbReference type="Gene3D" id="3.40.50.150">
    <property type="entry name" value="Vaccinia Virus protein VP39"/>
    <property type="match status" value="1"/>
</dbReference>
<keyword evidence="1 5" id="KW-0489">Methyltransferase</keyword>
<feature type="compositionally biased region" description="Polar residues" evidence="6">
    <location>
        <begin position="1205"/>
        <end position="1220"/>
    </location>
</feature>
<feature type="binding site" evidence="5">
    <location>
        <position position="276"/>
    </location>
    <ligand>
        <name>S-adenosyl-L-methionine</name>
        <dbReference type="ChEBI" id="CHEBI:59789"/>
    </ligand>
</feature>
<evidence type="ECO:0000256" key="6">
    <source>
        <dbReference type="SAM" id="MobiDB-lite"/>
    </source>
</evidence>
<feature type="compositionally biased region" description="Polar residues" evidence="6">
    <location>
        <begin position="992"/>
        <end position="1009"/>
    </location>
</feature>
<feature type="compositionally biased region" description="Polar residues" evidence="6">
    <location>
        <begin position="968"/>
        <end position="984"/>
    </location>
</feature>
<feature type="binding site" evidence="5">
    <location>
        <position position="305"/>
    </location>
    <ligand>
        <name>S-adenosyl-L-methionine</name>
        <dbReference type="ChEBI" id="CHEBI:59789"/>
    </ligand>
</feature>
<evidence type="ECO:0000256" key="4">
    <source>
        <dbReference type="ARBA" id="ARBA00022884"/>
    </source>
</evidence>
<organism evidence="8 9">
    <name type="scientific">Lentithecium fluviatile CBS 122367</name>
    <dbReference type="NCBI Taxonomy" id="1168545"/>
    <lineage>
        <taxon>Eukaryota</taxon>
        <taxon>Fungi</taxon>
        <taxon>Dikarya</taxon>
        <taxon>Ascomycota</taxon>
        <taxon>Pezizomycotina</taxon>
        <taxon>Dothideomycetes</taxon>
        <taxon>Pleosporomycetidae</taxon>
        <taxon>Pleosporales</taxon>
        <taxon>Massarineae</taxon>
        <taxon>Lentitheciaceae</taxon>
        <taxon>Lentithecium</taxon>
    </lineage>
</organism>
<feature type="binding site" evidence="5">
    <location>
        <begin position="246"/>
        <end position="252"/>
    </location>
    <ligand>
        <name>S-adenosyl-L-methionine</name>
        <dbReference type="ChEBI" id="CHEBI:59789"/>
    </ligand>
</feature>
<feature type="region of interest" description="Disordered" evidence="6">
    <location>
        <begin position="960"/>
        <end position="1013"/>
    </location>
</feature>
<dbReference type="Pfam" id="PF01189">
    <property type="entry name" value="Methyltr_RsmB-F"/>
    <property type="match status" value="1"/>
</dbReference>
<dbReference type="Pfam" id="PF21148">
    <property type="entry name" value="NSUN5_fdxn-like"/>
    <property type="match status" value="1"/>
</dbReference>
<evidence type="ECO:0000256" key="3">
    <source>
        <dbReference type="ARBA" id="ARBA00022691"/>
    </source>
</evidence>
<feature type="compositionally biased region" description="Polar residues" evidence="6">
    <location>
        <begin position="1045"/>
        <end position="1063"/>
    </location>
</feature>
<dbReference type="PRINTS" id="PR02008">
    <property type="entry name" value="RCMTFAMILY"/>
</dbReference>
<dbReference type="Gene3D" id="3.30.70.1170">
    <property type="entry name" value="Sun protein, domain 3"/>
    <property type="match status" value="1"/>
</dbReference>
<keyword evidence="9" id="KW-1185">Reference proteome</keyword>
<dbReference type="InterPro" id="IPR049561">
    <property type="entry name" value="NSUN5_7_fdxn-like"/>
</dbReference>
<evidence type="ECO:0000313" key="8">
    <source>
        <dbReference type="EMBL" id="KAF2683819.1"/>
    </source>
</evidence>
<evidence type="ECO:0000256" key="1">
    <source>
        <dbReference type="ARBA" id="ARBA00022603"/>
    </source>
</evidence>
<evidence type="ECO:0000256" key="5">
    <source>
        <dbReference type="PROSITE-ProRule" id="PRU01023"/>
    </source>
</evidence>
<dbReference type="SUPFAM" id="SSF53335">
    <property type="entry name" value="S-adenosyl-L-methionine-dependent methyltransferases"/>
    <property type="match status" value="1"/>
</dbReference>
<dbReference type="PANTHER" id="PTHR22807:SF4">
    <property type="entry name" value="28S RRNA (CYTOSINE-C(5))-METHYLTRANSFERASE"/>
    <property type="match status" value="1"/>
</dbReference>
<dbReference type="InterPro" id="IPR023267">
    <property type="entry name" value="RCMT"/>
</dbReference>
<feature type="compositionally biased region" description="Polar residues" evidence="6">
    <location>
        <begin position="1245"/>
        <end position="1258"/>
    </location>
</feature>
<dbReference type="GO" id="GO:0070475">
    <property type="term" value="P:rRNA base methylation"/>
    <property type="evidence" value="ECO:0007669"/>
    <property type="project" value="TreeGrafter"/>
</dbReference>
<dbReference type="InterPro" id="IPR001678">
    <property type="entry name" value="MeTrfase_RsmB-F_NOP2_dom"/>
</dbReference>
<dbReference type="InterPro" id="IPR048889">
    <property type="entry name" value="NSUN5_RCM1_N"/>
</dbReference>
<accession>A0A6G1J0Z6</accession>
<dbReference type="Pfam" id="PF21153">
    <property type="entry name" value="NSUN5_N"/>
    <property type="match status" value="1"/>
</dbReference>
<feature type="region of interest" description="Disordered" evidence="6">
    <location>
        <begin position="1029"/>
        <end position="1086"/>
    </location>
</feature>
<keyword evidence="3 5" id="KW-0949">S-adenosyl-L-methionine</keyword>
<dbReference type="GO" id="GO:0003723">
    <property type="term" value="F:RNA binding"/>
    <property type="evidence" value="ECO:0007669"/>
    <property type="project" value="UniProtKB-UniRule"/>
</dbReference>
<dbReference type="Gene3D" id="2.30.280.10">
    <property type="entry name" value="SRA-YDG"/>
    <property type="match status" value="1"/>
</dbReference>
<dbReference type="Proteomes" id="UP000799291">
    <property type="component" value="Unassembled WGS sequence"/>
</dbReference>
<protein>
    <recommendedName>
        <fullName evidence="7">SAM-dependent MTase RsmB/NOP-type domain-containing protein</fullName>
    </recommendedName>
</protein>
<keyword evidence="2 5" id="KW-0808">Transferase</keyword>
<feature type="active site" description="Nucleophile" evidence="5">
    <location>
        <position position="429"/>
    </location>
</feature>
<proteinExistence type="inferred from homology"/>
<name>A0A6G1J0Z6_9PLEO</name>
<feature type="binding site" evidence="5">
    <location>
        <position position="325"/>
    </location>
    <ligand>
        <name>S-adenosyl-L-methionine</name>
        <dbReference type="ChEBI" id="CHEBI:59789"/>
    </ligand>
</feature>
<feature type="region of interest" description="Disordered" evidence="6">
    <location>
        <begin position="1243"/>
        <end position="1269"/>
    </location>
</feature>
<reference evidence="8" key="1">
    <citation type="journal article" date="2020" name="Stud. Mycol.">
        <title>101 Dothideomycetes genomes: a test case for predicting lifestyles and emergence of pathogens.</title>
        <authorList>
            <person name="Haridas S."/>
            <person name="Albert R."/>
            <person name="Binder M."/>
            <person name="Bloem J."/>
            <person name="Labutti K."/>
            <person name="Salamov A."/>
            <person name="Andreopoulos B."/>
            <person name="Baker S."/>
            <person name="Barry K."/>
            <person name="Bills G."/>
            <person name="Bluhm B."/>
            <person name="Cannon C."/>
            <person name="Castanera R."/>
            <person name="Culley D."/>
            <person name="Daum C."/>
            <person name="Ezra D."/>
            <person name="Gonzalez J."/>
            <person name="Henrissat B."/>
            <person name="Kuo A."/>
            <person name="Liang C."/>
            <person name="Lipzen A."/>
            <person name="Lutzoni F."/>
            <person name="Magnuson J."/>
            <person name="Mondo S."/>
            <person name="Nolan M."/>
            <person name="Ohm R."/>
            <person name="Pangilinan J."/>
            <person name="Park H.-J."/>
            <person name="Ramirez L."/>
            <person name="Alfaro M."/>
            <person name="Sun H."/>
            <person name="Tritt A."/>
            <person name="Yoshinaga Y."/>
            <person name="Zwiers L.-H."/>
            <person name="Turgeon B."/>
            <person name="Goodwin S."/>
            <person name="Spatafora J."/>
            <person name="Crous P."/>
            <person name="Grigoriev I."/>
        </authorList>
    </citation>
    <scope>NUCLEOTIDE SEQUENCE</scope>
    <source>
        <strain evidence="8">CBS 122367</strain>
    </source>
</reference>
<dbReference type="GO" id="GO:0005730">
    <property type="term" value="C:nucleolus"/>
    <property type="evidence" value="ECO:0007669"/>
    <property type="project" value="TreeGrafter"/>
</dbReference>
<dbReference type="InterPro" id="IPR036987">
    <property type="entry name" value="SRA-YDG_sf"/>
</dbReference>
<dbReference type="OrthoDB" id="435282at2759"/>
<dbReference type="PROSITE" id="PS51686">
    <property type="entry name" value="SAM_MT_RSMB_NOP"/>
    <property type="match status" value="1"/>
</dbReference>
<dbReference type="SUPFAM" id="SSF88697">
    <property type="entry name" value="PUA domain-like"/>
    <property type="match status" value="1"/>
</dbReference>
<dbReference type="InterPro" id="IPR049560">
    <property type="entry name" value="MeTrfase_RsmB-F_NOP2_cat"/>
</dbReference>
<gene>
    <name evidence="8" type="ORF">K458DRAFT_478168</name>
</gene>
<dbReference type="GO" id="GO:0008173">
    <property type="term" value="F:RNA methyltransferase activity"/>
    <property type="evidence" value="ECO:0007669"/>
    <property type="project" value="InterPro"/>
</dbReference>
<dbReference type="PANTHER" id="PTHR22807">
    <property type="entry name" value="NOP2 YEAST -RELATED NOL1/NOP2/FMU SUN DOMAIN-CONTAINING"/>
    <property type="match status" value="1"/>
</dbReference>